<dbReference type="RefSeq" id="WP_132324978.1">
    <property type="nucleotide sequence ID" value="NZ_FWZT01000030.1"/>
</dbReference>
<evidence type="ECO:0000256" key="1">
    <source>
        <dbReference type="SAM" id="MobiDB-lite"/>
    </source>
</evidence>
<accession>A0A1Y6CLX0</accession>
<feature type="chain" id="PRO_5012193185" evidence="2">
    <location>
        <begin position="20"/>
        <end position="79"/>
    </location>
</feature>
<evidence type="ECO:0000313" key="4">
    <source>
        <dbReference type="Proteomes" id="UP000192907"/>
    </source>
</evidence>
<dbReference type="Proteomes" id="UP000192907">
    <property type="component" value="Unassembled WGS sequence"/>
</dbReference>
<reference evidence="4" key="1">
    <citation type="submission" date="2017-04" db="EMBL/GenBank/DDBJ databases">
        <authorList>
            <person name="Varghese N."/>
            <person name="Submissions S."/>
        </authorList>
    </citation>
    <scope>NUCLEOTIDE SEQUENCE [LARGE SCALE GENOMIC DNA]</scope>
    <source>
        <strain evidence="4">RKEM611</strain>
    </source>
</reference>
<feature type="signal peptide" evidence="2">
    <location>
        <begin position="1"/>
        <end position="19"/>
    </location>
</feature>
<dbReference type="EMBL" id="FWZT01000030">
    <property type="protein sequence ID" value="SMF76462.1"/>
    <property type="molecule type" value="Genomic_DNA"/>
</dbReference>
<proteinExistence type="predicted"/>
<name>A0A1Y6CLX0_9BACT</name>
<protein>
    <submittedName>
        <fullName evidence="3">Uncharacterized protein</fullName>
    </submittedName>
</protein>
<organism evidence="3 4">
    <name type="scientific">Pseudobacteriovorax antillogorgiicola</name>
    <dbReference type="NCBI Taxonomy" id="1513793"/>
    <lineage>
        <taxon>Bacteria</taxon>
        <taxon>Pseudomonadati</taxon>
        <taxon>Bdellovibrionota</taxon>
        <taxon>Oligoflexia</taxon>
        <taxon>Oligoflexales</taxon>
        <taxon>Pseudobacteriovoracaceae</taxon>
        <taxon>Pseudobacteriovorax</taxon>
    </lineage>
</organism>
<evidence type="ECO:0000256" key="2">
    <source>
        <dbReference type="SAM" id="SignalP"/>
    </source>
</evidence>
<keyword evidence="4" id="KW-1185">Reference proteome</keyword>
<dbReference type="AlphaFoldDB" id="A0A1Y6CLX0"/>
<gene>
    <name evidence="3" type="ORF">SAMN06296036_13032</name>
</gene>
<feature type="region of interest" description="Disordered" evidence="1">
    <location>
        <begin position="57"/>
        <end position="79"/>
    </location>
</feature>
<evidence type="ECO:0000313" key="3">
    <source>
        <dbReference type="EMBL" id="SMF76462.1"/>
    </source>
</evidence>
<sequence>MKIASALLASILLSATASANPAGIPGGGGVPEMTEDRVAEIRNFWESIFLGEKLAEGKDGQNLDDDRKISKGDEKKKTY</sequence>
<keyword evidence="2" id="KW-0732">Signal</keyword>